<feature type="domain" description="UDP-galactopyranose mutase C-terminal" evidence="6">
    <location>
        <begin position="147"/>
        <end position="343"/>
    </location>
</feature>
<dbReference type="GO" id="GO:0008767">
    <property type="term" value="F:UDP-galactopyranose mutase activity"/>
    <property type="evidence" value="ECO:0007669"/>
    <property type="project" value="InterPro"/>
</dbReference>
<dbReference type="InterPro" id="IPR015899">
    <property type="entry name" value="UDP-GalPyranose_mutase_C"/>
</dbReference>
<gene>
    <name evidence="7" type="primary">glf</name>
    <name evidence="7" type="ORF">DK847_20065</name>
</gene>
<dbReference type="Pfam" id="PF13450">
    <property type="entry name" value="NAD_binding_8"/>
    <property type="match status" value="1"/>
</dbReference>
<dbReference type="EMBL" id="QKVK01000017">
    <property type="protein sequence ID" value="PZF75086.1"/>
    <property type="molecule type" value="Genomic_DNA"/>
</dbReference>
<dbReference type="GO" id="GO:0050660">
    <property type="term" value="F:flavin adenine dinucleotide binding"/>
    <property type="evidence" value="ECO:0007669"/>
    <property type="project" value="TreeGrafter"/>
</dbReference>
<dbReference type="NCBIfam" id="TIGR00031">
    <property type="entry name" value="UDP-GALP_mutase"/>
    <property type="match status" value="1"/>
</dbReference>
<dbReference type="Gene3D" id="3.40.50.720">
    <property type="entry name" value="NAD(P)-binding Rossmann-like Domain"/>
    <property type="match status" value="3"/>
</dbReference>
<dbReference type="PANTHER" id="PTHR21197">
    <property type="entry name" value="UDP-GALACTOPYRANOSE MUTASE"/>
    <property type="match status" value="1"/>
</dbReference>
<dbReference type="Proteomes" id="UP000248795">
    <property type="component" value="Unassembled WGS sequence"/>
</dbReference>
<evidence type="ECO:0000313" key="8">
    <source>
        <dbReference type="Proteomes" id="UP000248795"/>
    </source>
</evidence>
<name>A0A2W2BNV5_9HYPH</name>
<evidence type="ECO:0000256" key="4">
    <source>
        <dbReference type="ARBA" id="ARBA00022827"/>
    </source>
</evidence>
<organism evidence="7 8">
    <name type="scientific">Aestuariivirga litoralis</name>
    <dbReference type="NCBI Taxonomy" id="2650924"/>
    <lineage>
        <taxon>Bacteria</taxon>
        <taxon>Pseudomonadati</taxon>
        <taxon>Pseudomonadota</taxon>
        <taxon>Alphaproteobacteria</taxon>
        <taxon>Hyphomicrobiales</taxon>
        <taxon>Aestuariivirgaceae</taxon>
        <taxon>Aestuariivirga</taxon>
    </lineage>
</organism>
<dbReference type="FunFam" id="3.40.50.720:FF:000397">
    <property type="entry name" value="UDP-galactopyranose mutase"/>
    <property type="match status" value="1"/>
</dbReference>
<dbReference type="InterPro" id="IPR004379">
    <property type="entry name" value="UDP-GALP_mutase"/>
</dbReference>
<protein>
    <submittedName>
        <fullName evidence="7">UDP-galactopyranose mutase</fullName>
    </submittedName>
</protein>
<keyword evidence="3" id="KW-0285">Flavoprotein</keyword>
<evidence type="ECO:0000256" key="5">
    <source>
        <dbReference type="ARBA" id="ARBA00023235"/>
    </source>
</evidence>
<comment type="similarity">
    <text evidence="2">Belongs to the UDP-galactopyranose/dTDP-fucopyranose mutase family.</text>
</comment>
<comment type="cofactor">
    <cofactor evidence="1">
        <name>FAD</name>
        <dbReference type="ChEBI" id="CHEBI:57692"/>
    </cofactor>
</comment>
<evidence type="ECO:0000256" key="3">
    <source>
        <dbReference type="ARBA" id="ARBA00022630"/>
    </source>
</evidence>
<sequence>MFDWLIVGAGFAGSVLAERIASQRGESVLIIDRRNHIGGNAYDCFDDAGILIHKYGPHIFHTNGQQIVDYLSRFTAWRPYEHRVLAKVDGQLLPIPINLDTINRLYGLNLSSGELEAFFAERREPVDEIRTSEDVVVSTVGRELYEKFFRGYTRKQWGVDPSQLNKSVTSRIPTRTNRDDRYFTDSFQAMPRHGYTRMFERMLQHPKIKIMLQTDFREIRDQLRYNRLIFTGPVDEFFDWQYGKLPYRSLRFEHRTVEQESFQPVAVVNYPQTEEFTRITEYKHLTGQTAPKTSLTYEYPSDVGDPYYPVPRAENEALYKRYEALAAARSDVWFVGRLATYRYYNMDQVVGQALATFRRIQDALPVPGARQAISEAAE</sequence>
<dbReference type="GO" id="GO:0005829">
    <property type="term" value="C:cytosol"/>
    <property type="evidence" value="ECO:0007669"/>
    <property type="project" value="TreeGrafter"/>
</dbReference>
<keyword evidence="5" id="KW-0413">Isomerase</keyword>
<reference evidence="8" key="1">
    <citation type="submission" date="2018-06" db="EMBL/GenBank/DDBJ databases">
        <title>Aestuariibacter litoralis strain KCTC 52945T.</title>
        <authorList>
            <person name="Li X."/>
            <person name="Salam N."/>
            <person name="Li J.-L."/>
            <person name="Chen Y.-M."/>
            <person name="Yang Z.-W."/>
            <person name="Zhang L.-Y."/>
            <person name="Han M.-X."/>
            <person name="Xiao M."/>
            <person name="Li W.-J."/>
        </authorList>
    </citation>
    <scope>NUCLEOTIDE SEQUENCE [LARGE SCALE GENOMIC DNA]</scope>
    <source>
        <strain evidence="8">KCTC 52945</strain>
    </source>
</reference>
<dbReference type="PANTHER" id="PTHR21197:SF0">
    <property type="entry name" value="UDP-GALACTOPYRANOSE MUTASE"/>
    <property type="match status" value="1"/>
</dbReference>
<accession>A0A2W2BNV5</accession>
<evidence type="ECO:0000259" key="6">
    <source>
        <dbReference type="Pfam" id="PF03275"/>
    </source>
</evidence>
<dbReference type="SUPFAM" id="SSF51971">
    <property type="entry name" value="Nucleotide-binding domain"/>
    <property type="match status" value="1"/>
</dbReference>
<keyword evidence="8" id="KW-1185">Reference proteome</keyword>
<comment type="caution">
    <text evidence="7">The sequence shown here is derived from an EMBL/GenBank/DDBJ whole genome shotgun (WGS) entry which is preliminary data.</text>
</comment>
<dbReference type="AlphaFoldDB" id="A0A2W2BNV5"/>
<evidence type="ECO:0000256" key="1">
    <source>
        <dbReference type="ARBA" id="ARBA00001974"/>
    </source>
</evidence>
<evidence type="ECO:0000313" key="7">
    <source>
        <dbReference type="EMBL" id="PZF75086.1"/>
    </source>
</evidence>
<proteinExistence type="inferred from homology"/>
<dbReference type="SUPFAM" id="SSF54373">
    <property type="entry name" value="FAD-linked reductases, C-terminal domain"/>
    <property type="match status" value="1"/>
</dbReference>
<dbReference type="Pfam" id="PF03275">
    <property type="entry name" value="GLF"/>
    <property type="match status" value="1"/>
</dbReference>
<dbReference type="RefSeq" id="WP_111200330.1">
    <property type="nucleotide sequence ID" value="NZ_QKVK01000017.1"/>
</dbReference>
<keyword evidence="4" id="KW-0274">FAD</keyword>
<evidence type="ECO:0000256" key="2">
    <source>
        <dbReference type="ARBA" id="ARBA00009321"/>
    </source>
</evidence>